<dbReference type="GO" id="GO:1904680">
    <property type="term" value="F:peptide transmembrane transporter activity"/>
    <property type="evidence" value="ECO:0007669"/>
    <property type="project" value="TreeGrafter"/>
</dbReference>
<accession>U4KNM1</accession>
<dbReference type="Gene3D" id="3.90.76.10">
    <property type="entry name" value="Dipeptide-binding Protein, Domain 1"/>
    <property type="match status" value="1"/>
</dbReference>
<dbReference type="OrthoDB" id="383714at2"/>
<gene>
    <name evidence="3" type="ORF">BN85402180</name>
</gene>
<dbReference type="Gene3D" id="3.40.190.10">
    <property type="entry name" value="Periplasmic binding protein-like II"/>
    <property type="match status" value="1"/>
</dbReference>
<organism evidence="3 4">
    <name type="scientific">Alteracholeplasma palmae (strain ATCC 49389 / J233)</name>
    <name type="common">Acholeplasma palmae</name>
    <dbReference type="NCBI Taxonomy" id="1318466"/>
    <lineage>
        <taxon>Bacteria</taxon>
        <taxon>Bacillati</taxon>
        <taxon>Mycoplasmatota</taxon>
        <taxon>Mollicutes</taxon>
        <taxon>Acholeplasmatales</taxon>
        <taxon>Acholeplasmataceae</taxon>
        <taxon>Acholeplasma</taxon>
    </lineage>
</organism>
<dbReference type="AlphaFoldDB" id="U4KNM1"/>
<keyword evidence="4" id="KW-1185">Reference proteome</keyword>
<dbReference type="InterPro" id="IPR039424">
    <property type="entry name" value="SBP_5"/>
</dbReference>
<feature type="domain" description="Solute-binding protein family 5" evidence="2">
    <location>
        <begin position="116"/>
        <end position="165"/>
    </location>
</feature>
<dbReference type="KEGG" id="apal:BN85402180"/>
<dbReference type="PANTHER" id="PTHR30290">
    <property type="entry name" value="PERIPLASMIC BINDING COMPONENT OF ABC TRANSPORTER"/>
    <property type="match status" value="1"/>
</dbReference>
<dbReference type="Pfam" id="PF00496">
    <property type="entry name" value="SBP_bac_5"/>
    <property type="match status" value="2"/>
</dbReference>
<evidence type="ECO:0000259" key="2">
    <source>
        <dbReference type="Pfam" id="PF00496"/>
    </source>
</evidence>
<evidence type="ECO:0000313" key="3">
    <source>
        <dbReference type="EMBL" id="CCV63795.1"/>
    </source>
</evidence>
<name>U4KNM1_ALTPJ</name>
<dbReference type="HOGENOM" id="CLU_366666_0_0_14"/>
<dbReference type="Proteomes" id="UP000032740">
    <property type="component" value="Chromosome"/>
</dbReference>
<dbReference type="SUPFAM" id="SSF53850">
    <property type="entry name" value="Periplasmic binding protein-like II"/>
    <property type="match status" value="1"/>
</dbReference>
<dbReference type="RefSeq" id="WP_026655257.1">
    <property type="nucleotide sequence ID" value="NC_022538.1"/>
</dbReference>
<dbReference type="GO" id="GO:0015833">
    <property type="term" value="P:peptide transport"/>
    <property type="evidence" value="ECO:0007669"/>
    <property type="project" value="TreeGrafter"/>
</dbReference>
<dbReference type="PROSITE" id="PS51257">
    <property type="entry name" value="PROKAR_LIPOPROTEIN"/>
    <property type="match status" value="1"/>
</dbReference>
<evidence type="ECO:0000313" key="4">
    <source>
        <dbReference type="Proteomes" id="UP000032740"/>
    </source>
</evidence>
<dbReference type="Gene3D" id="3.10.105.10">
    <property type="entry name" value="Dipeptide-binding Protein, Domain 3"/>
    <property type="match status" value="1"/>
</dbReference>
<protein>
    <submittedName>
        <fullName evidence="3">ABC-type transport system, substrat-binding component</fullName>
    </submittedName>
</protein>
<reference evidence="3 4" key="1">
    <citation type="journal article" date="2013" name="J. Mol. Microbiol. Biotechnol.">
        <title>Analysis of the Complete Genomes of Acholeplasma brassicae , A. palmae and A. laidlawii and Their Comparison to the Obligate Parasites from ' Candidatus Phytoplasma'.</title>
        <authorList>
            <person name="Kube M."/>
            <person name="Siewert C."/>
            <person name="Migdoll A.M."/>
            <person name="Duduk B."/>
            <person name="Holz S."/>
            <person name="Rabus R."/>
            <person name="Seemuller E."/>
            <person name="Mitrovic J."/>
            <person name="Muller I."/>
            <person name="Buttner C."/>
            <person name="Reinhardt R."/>
        </authorList>
    </citation>
    <scope>NUCLEOTIDE SEQUENCE [LARGE SCALE GENOMIC DNA]</scope>
    <source>
        <strain evidence="3 4">J233</strain>
    </source>
</reference>
<proteinExistence type="predicted"/>
<keyword evidence="1" id="KW-0732">Signal</keyword>
<feature type="signal peptide" evidence="1">
    <location>
        <begin position="1"/>
        <end position="21"/>
    </location>
</feature>
<evidence type="ECO:0000256" key="1">
    <source>
        <dbReference type="SAM" id="SignalP"/>
    </source>
</evidence>
<dbReference type="STRING" id="1318466.BN85402180"/>
<feature type="domain" description="Solute-binding protein family 5" evidence="2">
    <location>
        <begin position="279"/>
        <end position="624"/>
    </location>
</feature>
<dbReference type="InterPro" id="IPR000914">
    <property type="entry name" value="SBP_5_dom"/>
</dbReference>
<sequence length="760" mass="84173">MKKLFGILLTAVATLTLVACGDSFKKDPNTYYTSISDTTNINPYSVTLANASTLYDLVSAGLYRGEIDWAASGKTEGDFSDTANLVYTRVPFLAAEQPQAFGDTVKTNEDTTNPDAATESQEWKIKLRSGLTFEDGTPITATTYVESWKRLLDPKVLNDRAVNIYDTSYVGIVGAESYFSQGKSVVDSASNPVFTDEVNKNNADIENPDQLGYVYLAESKNKDGLVVRTAGWYPESVEAEDAVTADRLPDGTEDVELAKGGKVKVPAGKVRRYYKEFSWDNVEVQAVDNDTTIQFALRKPKSRWDLKGSFTSAVTGVVHLAKYDAGMSADGTKTTYGTAENPLISYGPYKLTTWQKSVVFEFSKNDKFFDKDAYRIEKIRYNVLTDQKVIVNEFEAGRIDVAGVGGSYFDKYKSHPTLKLTPDSYTFRFAFNSERKVDGKLTAVSINEFRKAFYFAVNRTELANGSAAPATPTQTLLNDQYYTSEFATTKYRDTASGKAVIQSLSPATQGYNPTEAKRLFDEAYNKAVTEGLVVQGQPLKLEYLVLNADSNIAIANQVKESVLNAFQAKEGQANAGKFEFVVNAQETDAMDDLAKKGSFDIMFRAWGGLDFDAVGLLGQVYSNKYSYMNEKGFQTADKVLTFTLSDKAIEKINKAKNTDTEKKYTNILVNGNDVTAKYDDAFNLLEYEILYSEYSERAGDLAAIAAAMEKYILVDEVIAIPLFGRVGASAYSSRVKFDFQAYHSWLGWGGLRYMSLTTDK</sequence>
<feature type="chain" id="PRO_5004650917" evidence="1">
    <location>
        <begin position="22"/>
        <end position="760"/>
    </location>
</feature>
<dbReference type="EMBL" id="FO681347">
    <property type="protein sequence ID" value="CCV63795.1"/>
    <property type="molecule type" value="Genomic_DNA"/>
</dbReference>